<reference evidence="1" key="2">
    <citation type="journal article" date="2022" name="Microbiol. Resour. Announc.">
        <title>Metagenome Sequencing to Explore Phylogenomics of Terrestrial Cyanobacteria.</title>
        <authorList>
            <person name="Ward R.D."/>
            <person name="Stajich J.E."/>
            <person name="Johansen J.R."/>
            <person name="Huntemann M."/>
            <person name="Clum A."/>
            <person name="Foster B."/>
            <person name="Foster B."/>
            <person name="Roux S."/>
            <person name="Palaniappan K."/>
            <person name="Varghese N."/>
            <person name="Mukherjee S."/>
            <person name="Reddy T.B.K."/>
            <person name="Daum C."/>
            <person name="Copeland A."/>
            <person name="Chen I.A."/>
            <person name="Ivanova N.N."/>
            <person name="Kyrpides N.C."/>
            <person name="Shapiro N."/>
            <person name="Eloe-Fadrosh E.A."/>
            <person name="Pietrasiak N."/>
        </authorList>
    </citation>
    <scope>NUCLEOTIDE SEQUENCE</scope>
    <source>
        <strain evidence="1">GSE-NOS-MK-12-04C</strain>
    </source>
</reference>
<name>A0A951QIX1_9CYAN</name>
<dbReference type="Proteomes" id="UP000729701">
    <property type="component" value="Unassembled WGS sequence"/>
</dbReference>
<accession>A0A951QIX1</accession>
<comment type="caution">
    <text evidence="1">The sequence shown here is derived from an EMBL/GenBank/DDBJ whole genome shotgun (WGS) entry which is preliminary data.</text>
</comment>
<evidence type="ECO:0000313" key="2">
    <source>
        <dbReference type="Proteomes" id="UP000729701"/>
    </source>
</evidence>
<gene>
    <name evidence="1" type="ORF">KME60_01765</name>
</gene>
<reference evidence="1" key="1">
    <citation type="submission" date="2021-05" db="EMBL/GenBank/DDBJ databases">
        <authorList>
            <person name="Pietrasiak N."/>
            <person name="Ward R."/>
            <person name="Stajich J.E."/>
            <person name="Kurbessoian T."/>
        </authorList>
    </citation>
    <scope>NUCLEOTIDE SEQUENCE</scope>
    <source>
        <strain evidence="1">GSE-NOS-MK-12-04C</strain>
    </source>
</reference>
<evidence type="ECO:0000313" key="1">
    <source>
        <dbReference type="EMBL" id="MBW4666181.1"/>
    </source>
</evidence>
<organism evidence="1 2">
    <name type="scientific">Cyanomargarita calcarea GSE-NOS-MK-12-04C</name>
    <dbReference type="NCBI Taxonomy" id="2839659"/>
    <lineage>
        <taxon>Bacteria</taxon>
        <taxon>Bacillati</taxon>
        <taxon>Cyanobacteriota</taxon>
        <taxon>Cyanophyceae</taxon>
        <taxon>Nostocales</taxon>
        <taxon>Cyanomargaritaceae</taxon>
        <taxon>Cyanomargarita</taxon>
    </lineage>
</organism>
<sequence>MFSKFGYWKFAIGTLLLPVCLGFETAYGKDGVQNQLAAQIQVDTSVVNSPNLLFKVDSSIKNQEANTDALEHANYYAHHCNCGSSHRRRYRPRRHYSRRNYHPQRHHYQNIYYQHPRRHYYHRSRHHHHCNNGANFGHTYSYINHHRHNGSQYLHRYQHFGRHQYRHGYHHY</sequence>
<protein>
    <submittedName>
        <fullName evidence="1">Uncharacterized protein</fullName>
    </submittedName>
</protein>
<dbReference type="AlphaFoldDB" id="A0A951QIX1"/>
<dbReference type="EMBL" id="JAHHGZ010000002">
    <property type="protein sequence ID" value="MBW4666181.1"/>
    <property type="molecule type" value="Genomic_DNA"/>
</dbReference>
<proteinExistence type="predicted"/>